<keyword evidence="2" id="KW-0813">Transport</keyword>
<reference evidence="8 9" key="1">
    <citation type="journal article" date="2019" name="Int. J. Syst. Evol. Microbiol.">
        <title>The Global Catalogue of Microorganisms (GCM) 10K type strain sequencing project: providing services to taxonomists for standard genome sequencing and annotation.</title>
        <authorList>
            <consortium name="The Broad Institute Genomics Platform"/>
            <consortium name="The Broad Institute Genome Sequencing Center for Infectious Disease"/>
            <person name="Wu L."/>
            <person name="Ma J."/>
        </authorList>
    </citation>
    <scope>NUCLEOTIDE SEQUENCE [LARGE SCALE GENOMIC DNA]</scope>
    <source>
        <strain evidence="8 9">JCM 1405</strain>
    </source>
</reference>
<evidence type="ECO:0000256" key="3">
    <source>
        <dbReference type="ARBA" id="ARBA00022692"/>
    </source>
</evidence>
<dbReference type="InterPro" id="IPR011701">
    <property type="entry name" value="MFS"/>
</dbReference>
<evidence type="ECO:0000313" key="9">
    <source>
        <dbReference type="Proteomes" id="UP001500339"/>
    </source>
</evidence>
<dbReference type="Gene3D" id="1.20.1250.20">
    <property type="entry name" value="MFS general substrate transporter like domains"/>
    <property type="match status" value="1"/>
</dbReference>
<dbReference type="PANTHER" id="PTHR23530:SF1">
    <property type="entry name" value="PERMEASE, MAJOR FACILITATOR SUPERFAMILY-RELATED"/>
    <property type="match status" value="1"/>
</dbReference>
<feature type="transmembrane region" description="Helical" evidence="6">
    <location>
        <begin position="254"/>
        <end position="274"/>
    </location>
</feature>
<evidence type="ECO:0000256" key="4">
    <source>
        <dbReference type="ARBA" id="ARBA00022989"/>
    </source>
</evidence>
<dbReference type="PANTHER" id="PTHR23530">
    <property type="entry name" value="TRANSPORT PROTEIN-RELATED"/>
    <property type="match status" value="1"/>
</dbReference>
<organism evidence="8 9">
    <name type="scientific">Clostridium malenominatum</name>
    <dbReference type="NCBI Taxonomy" id="1539"/>
    <lineage>
        <taxon>Bacteria</taxon>
        <taxon>Bacillati</taxon>
        <taxon>Bacillota</taxon>
        <taxon>Clostridia</taxon>
        <taxon>Eubacteriales</taxon>
        <taxon>Clostridiaceae</taxon>
        <taxon>Clostridium</taxon>
    </lineage>
</organism>
<dbReference type="InterPro" id="IPR053160">
    <property type="entry name" value="MFS_DHA3_Transporter"/>
</dbReference>
<keyword evidence="9" id="KW-1185">Reference proteome</keyword>
<feature type="transmembrane region" description="Helical" evidence="6">
    <location>
        <begin position="309"/>
        <end position="329"/>
    </location>
</feature>
<keyword evidence="5 6" id="KW-0472">Membrane</keyword>
<dbReference type="Proteomes" id="UP001500339">
    <property type="component" value="Unassembled WGS sequence"/>
</dbReference>
<dbReference type="RefSeq" id="WP_343767087.1">
    <property type="nucleotide sequence ID" value="NZ_BAAACF010000001.1"/>
</dbReference>
<feature type="domain" description="Major facilitator superfamily (MFS) profile" evidence="7">
    <location>
        <begin position="1"/>
        <end position="395"/>
    </location>
</feature>
<feature type="transmembrane region" description="Helical" evidence="6">
    <location>
        <begin position="372"/>
        <end position="391"/>
    </location>
</feature>
<comment type="subcellular location">
    <subcellularLocation>
        <location evidence="1">Cell membrane</location>
        <topology evidence="1">Multi-pass membrane protein</topology>
    </subcellularLocation>
</comment>
<comment type="caution">
    <text evidence="8">The sequence shown here is derived from an EMBL/GenBank/DDBJ whole genome shotgun (WGS) entry which is preliminary data.</text>
</comment>
<keyword evidence="3 6" id="KW-0812">Transmembrane</keyword>
<dbReference type="EMBL" id="BAAACF010000001">
    <property type="protein sequence ID" value="GAA0720043.1"/>
    <property type="molecule type" value="Genomic_DNA"/>
</dbReference>
<keyword evidence="4 6" id="KW-1133">Transmembrane helix</keyword>
<evidence type="ECO:0000259" key="7">
    <source>
        <dbReference type="PROSITE" id="PS50850"/>
    </source>
</evidence>
<dbReference type="InterPro" id="IPR020846">
    <property type="entry name" value="MFS_dom"/>
</dbReference>
<evidence type="ECO:0000313" key="8">
    <source>
        <dbReference type="EMBL" id="GAA0720043.1"/>
    </source>
</evidence>
<feature type="transmembrane region" description="Helical" evidence="6">
    <location>
        <begin position="286"/>
        <end position="303"/>
    </location>
</feature>
<evidence type="ECO:0000256" key="5">
    <source>
        <dbReference type="ARBA" id="ARBA00023136"/>
    </source>
</evidence>
<dbReference type="PROSITE" id="PS50850">
    <property type="entry name" value="MFS"/>
    <property type="match status" value="1"/>
</dbReference>
<feature type="transmembrane region" description="Helical" evidence="6">
    <location>
        <begin position="164"/>
        <end position="186"/>
    </location>
</feature>
<dbReference type="InterPro" id="IPR036259">
    <property type="entry name" value="MFS_trans_sf"/>
</dbReference>
<dbReference type="Pfam" id="PF07690">
    <property type="entry name" value="MFS_1"/>
    <property type="match status" value="1"/>
</dbReference>
<dbReference type="PROSITE" id="PS00216">
    <property type="entry name" value="SUGAR_TRANSPORT_1"/>
    <property type="match status" value="1"/>
</dbReference>
<protein>
    <submittedName>
        <fullName evidence="8">MFS transporter</fullName>
    </submittedName>
</protein>
<evidence type="ECO:0000256" key="2">
    <source>
        <dbReference type="ARBA" id="ARBA00022448"/>
    </source>
</evidence>
<name>A0ABN1IRW8_9CLOT</name>
<proteinExistence type="predicted"/>
<feature type="transmembrane region" description="Helical" evidence="6">
    <location>
        <begin position="341"/>
        <end position="360"/>
    </location>
</feature>
<evidence type="ECO:0000256" key="1">
    <source>
        <dbReference type="ARBA" id="ARBA00004651"/>
    </source>
</evidence>
<accession>A0ABN1IRW8</accession>
<dbReference type="InterPro" id="IPR005829">
    <property type="entry name" value="Sugar_transporter_CS"/>
</dbReference>
<dbReference type="SUPFAM" id="SSF103473">
    <property type="entry name" value="MFS general substrate transporter"/>
    <property type="match status" value="1"/>
</dbReference>
<evidence type="ECO:0000256" key="6">
    <source>
        <dbReference type="SAM" id="Phobius"/>
    </source>
</evidence>
<feature type="transmembrane region" description="Helical" evidence="6">
    <location>
        <begin position="221"/>
        <end position="242"/>
    </location>
</feature>
<feature type="transmembrane region" description="Helical" evidence="6">
    <location>
        <begin position="81"/>
        <end position="105"/>
    </location>
</feature>
<gene>
    <name evidence="8" type="ORF">GCM10008905_08820</name>
</gene>
<sequence>MEANKYKLKSNIVKNYIFIFLNRLDLTQGVWMIYLAVKGMSLTQLGILEGIFHLTSFCMEVPTGVVADLWGRKISRILGRAFSFIGTIVLIFSNNFYMFALSFAISAISYNLESGAGDALIYDSLKEIGKEEEYMKVNGNKEMFMQIGTLVALPLGGYLAAKNYLLPFVLSAVIACITLVQAVSFVEPDIHREKGGNKKVLNLLKTQVVDSVKVIKNNKKVGFFIVFINVISLFITTLFYYLQNYWKVQGHSEFKIGIYLSISSLLAGIMATKVYKLERILKEKGILVFMPFIIILALWGIALTDYSPIFYVVIGIADSIAYVTISDYINKLIPSENRATILSFESMVFSFLMIFIFPLIGKIGDAISLNFAFKVMAGIGTIMVLWNTYVLKTTDR</sequence>